<feature type="signal peptide" evidence="5">
    <location>
        <begin position="1"/>
        <end position="27"/>
    </location>
</feature>
<evidence type="ECO:0000313" key="8">
    <source>
        <dbReference type="Proteomes" id="UP000320443"/>
    </source>
</evidence>
<dbReference type="GO" id="GO:0046688">
    <property type="term" value="P:response to copper ion"/>
    <property type="evidence" value="ECO:0007669"/>
    <property type="project" value="InterPro"/>
</dbReference>
<feature type="domain" description="CopC" evidence="6">
    <location>
        <begin position="29"/>
        <end position="125"/>
    </location>
</feature>
<evidence type="ECO:0000256" key="2">
    <source>
        <dbReference type="ARBA" id="ARBA00023008"/>
    </source>
</evidence>
<name>A0A553G3K4_9CORY</name>
<evidence type="ECO:0000256" key="1">
    <source>
        <dbReference type="ARBA" id="ARBA00022729"/>
    </source>
</evidence>
<reference evidence="7 8" key="1">
    <citation type="submission" date="2019-07" db="EMBL/GenBank/DDBJ databases">
        <title>Draft genome of C. aurimucosum strain 2274.</title>
        <authorList>
            <person name="Pacheco L.G.C."/>
            <person name="Aguiar E.R.G.R."/>
            <person name="Santos C.S."/>
            <person name="Rocha D.J.P.G."/>
            <person name="Sant'Anna L.O."/>
            <person name="Mattos-Guaraldi A.L."/>
            <person name="Santos L.S."/>
        </authorList>
    </citation>
    <scope>NUCLEOTIDE SEQUENCE [LARGE SCALE GENOMIC DNA]</scope>
    <source>
        <strain evidence="7 8">2274</strain>
    </source>
</reference>
<evidence type="ECO:0000256" key="5">
    <source>
        <dbReference type="SAM" id="SignalP"/>
    </source>
</evidence>
<evidence type="ECO:0000256" key="4">
    <source>
        <dbReference type="SAM" id="Phobius"/>
    </source>
</evidence>
<sequence length="200" mass="19836">MQLRQVTTVVAAGAASLVIGLSAPLAAAHDSVIGGNVVGDAPLEEFPREITLEFSGIPRDDFNTFAVSDTTSGDVLFDATPTIDGRNLTIDVPQDIEPGDGEYQVGFRITSSDGHSTLGSVPFSVASGAAGGEAGNGSSGASGQSDADAAAEDGGAEDSQDPLSSLPAAAKWIIGVGAVLVVGAAVFAFGAKTRRSGGEG</sequence>
<comment type="caution">
    <text evidence="7">The sequence shown here is derived from an EMBL/GenBank/DDBJ whole genome shotgun (WGS) entry which is preliminary data.</text>
</comment>
<feature type="compositionally biased region" description="Acidic residues" evidence="3">
    <location>
        <begin position="149"/>
        <end position="160"/>
    </location>
</feature>
<feature type="compositionally biased region" description="Gly residues" evidence="3">
    <location>
        <begin position="129"/>
        <end position="140"/>
    </location>
</feature>
<dbReference type="SUPFAM" id="SSF81296">
    <property type="entry name" value="E set domains"/>
    <property type="match status" value="1"/>
</dbReference>
<dbReference type="EMBL" id="VKDK01000002">
    <property type="protein sequence ID" value="TRX64032.1"/>
    <property type="molecule type" value="Genomic_DNA"/>
</dbReference>
<keyword evidence="2" id="KW-0186">Copper</keyword>
<dbReference type="Gene3D" id="2.60.40.1220">
    <property type="match status" value="1"/>
</dbReference>
<dbReference type="GO" id="GO:0042597">
    <property type="term" value="C:periplasmic space"/>
    <property type="evidence" value="ECO:0007669"/>
    <property type="project" value="InterPro"/>
</dbReference>
<organism evidence="7 8">
    <name type="scientific">Corynebacterium hiratae</name>
    <dbReference type="NCBI Taxonomy" id="3139423"/>
    <lineage>
        <taxon>Bacteria</taxon>
        <taxon>Bacillati</taxon>
        <taxon>Actinomycetota</taxon>
        <taxon>Actinomycetes</taxon>
        <taxon>Mycobacteriales</taxon>
        <taxon>Corynebacteriaceae</taxon>
        <taxon>Corynebacterium</taxon>
    </lineage>
</organism>
<dbReference type="GO" id="GO:0005507">
    <property type="term" value="F:copper ion binding"/>
    <property type="evidence" value="ECO:0007669"/>
    <property type="project" value="InterPro"/>
</dbReference>
<keyword evidence="4" id="KW-1133">Transmembrane helix</keyword>
<keyword evidence="8" id="KW-1185">Reference proteome</keyword>
<dbReference type="InterPro" id="IPR014756">
    <property type="entry name" value="Ig_E-set"/>
</dbReference>
<dbReference type="InterPro" id="IPR007348">
    <property type="entry name" value="CopC_dom"/>
</dbReference>
<feature type="region of interest" description="Disordered" evidence="3">
    <location>
        <begin position="129"/>
        <end position="163"/>
    </location>
</feature>
<protein>
    <submittedName>
        <fullName evidence="7">Copper resistance protein CopC</fullName>
    </submittedName>
</protein>
<keyword evidence="4" id="KW-0812">Transmembrane</keyword>
<dbReference type="AlphaFoldDB" id="A0A553G3K4"/>
<feature type="transmembrane region" description="Helical" evidence="4">
    <location>
        <begin position="172"/>
        <end position="191"/>
    </location>
</feature>
<gene>
    <name evidence="7" type="ORF">FNY97_01470</name>
</gene>
<feature type="chain" id="PRO_5039685373" evidence="5">
    <location>
        <begin position="28"/>
        <end position="200"/>
    </location>
</feature>
<evidence type="ECO:0000313" key="7">
    <source>
        <dbReference type="EMBL" id="TRX64032.1"/>
    </source>
</evidence>
<keyword evidence="4" id="KW-0472">Membrane</keyword>
<dbReference type="Proteomes" id="UP000320443">
    <property type="component" value="Unassembled WGS sequence"/>
</dbReference>
<evidence type="ECO:0000259" key="6">
    <source>
        <dbReference type="Pfam" id="PF04234"/>
    </source>
</evidence>
<dbReference type="RefSeq" id="WP_144012930.1">
    <property type="nucleotide sequence ID" value="NZ_VKDK01000002.1"/>
</dbReference>
<dbReference type="Pfam" id="PF04234">
    <property type="entry name" value="CopC"/>
    <property type="match status" value="1"/>
</dbReference>
<keyword evidence="1 5" id="KW-0732">Signal</keyword>
<dbReference type="InterPro" id="IPR014755">
    <property type="entry name" value="Cu-Rt/internalin_Ig-like"/>
</dbReference>
<proteinExistence type="predicted"/>
<evidence type="ECO:0000256" key="3">
    <source>
        <dbReference type="SAM" id="MobiDB-lite"/>
    </source>
</evidence>
<accession>A0A553G3K4</accession>